<dbReference type="InterPro" id="IPR001012">
    <property type="entry name" value="UBX_dom"/>
</dbReference>
<feature type="region of interest" description="Disordered" evidence="2">
    <location>
        <begin position="742"/>
        <end position="798"/>
    </location>
</feature>
<dbReference type="EMBL" id="BGZK01000224">
    <property type="protein sequence ID" value="GBP29811.1"/>
    <property type="molecule type" value="Genomic_DNA"/>
</dbReference>
<comment type="caution">
    <text evidence="4">The sequence shown here is derived from an EMBL/GenBank/DDBJ whole genome shotgun (WGS) entry which is preliminary data.</text>
</comment>
<sequence>MPRVNRRGGRKSAKSIEKKDSMKRFFGALPAKESHCSRNMPTKEPNFFIWTEDQAKKGSTEIAAALLTYLNSADLSGVEVLRLFADGCGGQNKNSHVVHMLIFWLKNHAPANVAKIVLTFLCEATAFCRQTGKVHNLAEHWNLYDFKQLETYYKKVENIRDAKRIIIERRSNLTESQNPNDSTNSIRSHTTPSRRPRRGRGRGRGRTQGFRGTNEGLDELNTVSLLKPSQNHPSLLRRVATGNQVKEQKKKDVDKILIKQFGEQWFVAPPDNKTSVMHWYGGSIAEAVKLSKQRNVIFVVFVEGENDLSAEMVKTLENVNIRNRLSDENNFLAIKLSDEDQFVPVPSLFFIGRNGTPLEVVCAGVDASSLATRIDRILEAHRKETTSLQPSTSGQNVKEQSQNLIQSESAPPNHGGKVELPEPEVIEIPETPTVQPATVQMPGTSSPPKVEQPQKESSPSQEYDIVCDGDVCIRKPRNNPEGAGPSRVNEKPAQSPQDVAPESNADTDAKMEKAKQLLEAKRREKLEKEKEEEKQKELERRELGQNVGALKRWQAEQELKQIQDERRREKQENDLARQRILEQIAQDRAERRARDTAASPAPPAQSASTPAPPTSGDVTRHARLQFKLPDGSSHTAQFSADDDMATVRQYVVDNLQLSSNQFSLWTAFPRRELTDANATLRNLELAPSAALLVLEQRARRAVAAAPDNRGFIAMIMGILTQFVFQPTQNAWNWLRDRLFGGGGAAAQRPRSESPQPPQQPPSAPGLRYRAPTNIRRLTGDRNPDDDNNTWNGNSTQQM</sequence>
<dbReference type="OrthoDB" id="2445133at2759"/>
<dbReference type="GO" id="GO:0036503">
    <property type="term" value="P:ERAD pathway"/>
    <property type="evidence" value="ECO:0007669"/>
    <property type="project" value="TreeGrafter"/>
</dbReference>
<feature type="compositionally biased region" description="Basic residues" evidence="2">
    <location>
        <begin position="192"/>
        <end position="205"/>
    </location>
</feature>
<dbReference type="PROSITE" id="PS50033">
    <property type="entry name" value="UBX"/>
    <property type="match status" value="1"/>
</dbReference>
<dbReference type="AlphaFoldDB" id="A0A4C1UTL5"/>
<feature type="compositionally biased region" description="Polar residues" evidence="2">
    <location>
        <begin position="386"/>
        <end position="410"/>
    </location>
</feature>
<evidence type="ECO:0000259" key="3">
    <source>
        <dbReference type="PROSITE" id="PS50033"/>
    </source>
</evidence>
<reference evidence="4 5" key="1">
    <citation type="journal article" date="2019" name="Commun. Biol.">
        <title>The bagworm genome reveals a unique fibroin gene that provides high tensile strength.</title>
        <authorList>
            <person name="Kono N."/>
            <person name="Nakamura H."/>
            <person name="Ohtoshi R."/>
            <person name="Tomita M."/>
            <person name="Numata K."/>
            <person name="Arakawa K."/>
        </authorList>
    </citation>
    <scope>NUCLEOTIDE SEQUENCE [LARGE SCALE GENOMIC DNA]</scope>
</reference>
<feature type="compositionally biased region" description="Polar residues" evidence="2">
    <location>
        <begin position="788"/>
        <end position="798"/>
    </location>
</feature>
<name>A0A4C1UTL5_EUMVA</name>
<dbReference type="PANTHER" id="PTHR46424">
    <property type="entry name" value="UBX DOMAIN-CONTAINING PROTEIN 4"/>
    <property type="match status" value="1"/>
</dbReference>
<feature type="region of interest" description="Disordered" evidence="2">
    <location>
        <begin position="384"/>
        <end position="419"/>
    </location>
</feature>
<protein>
    <recommendedName>
        <fullName evidence="1">UBX domain-containing protein 4</fullName>
    </recommendedName>
</protein>
<feature type="region of interest" description="Disordered" evidence="2">
    <location>
        <begin position="173"/>
        <end position="215"/>
    </location>
</feature>
<feature type="compositionally biased region" description="Pro residues" evidence="2">
    <location>
        <begin position="754"/>
        <end position="763"/>
    </location>
</feature>
<keyword evidence="5" id="KW-1185">Reference proteome</keyword>
<dbReference type="Gene3D" id="3.10.20.90">
    <property type="entry name" value="Phosphatidylinositol 3-kinase Catalytic Subunit, Chain A, domain 1"/>
    <property type="match status" value="1"/>
</dbReference>
<dbReference type="Pfam" id="PF00789">
    <property type="entry name" value="UBX"/>
    <property type="match status" value="1"/>
</dbReference>
<organism evidence="4 5">
    <name type="scientific">Eumeta variegata</name>
    <name type="common">Bagworm moth</name>
    <name type="synonym">Eumeta japonica</name>
    <dbReference type="NCBI Taxonomy" id="151549"/>
    <lineage>
        <taxon>Eukaryota</taxon>
        <taxon>Metazoa</taxon>
        <taxon>Ecdysozoa</taxon>
        <taxon>Arthropoda</taxon>
        <taxon>Hexapoda</taxon>
        <taxon>Insecta</taxon>
        <taxon>Pterygota</taxon>
        <taxon>Neoptera</taxon>
        <taxon>Endopterygota</taxon>
        <taxon>Lepidoptera</taxon>
        <taxon>Glossata</taxon>
        <taxon>Ditrysia</taxon>
        <taxon>Tineoidea</taxon>
        <taxon>Psychidae</taxon>
        <taxon>Oiketicinae</taxon>
        <taxon>Eumeta</taxon>
    </lineage>
</organism>
<evidence type="ECO:0000256" key="1">
    <source>
        <dbReference type="ARBA" id="ARBA00040925"/>
    </source>
</evidence>
<evidence type="ECO:0000313" key="4">
    <source>
        <dbReference type="EMBL" id="GBP29811.1"/>
    </source>
</evidence>
<feature type="region of interest" description="Disordered" evidence="2">
    <location>
        <begin position="433"/>
        <end position="542"/>
    </location>
</feature>
<feature type="domain" description="UBX" evidence="3">
    <location>
        <begin position="617"/>
        <end position="693"/>
    </location>
</feature>
<evidence type="ECO:0000256" key="2">
    <source>
        <dbReference type="SAM" id="MobiDB-lite"/>
    </source>
</evidence>
<dbReference type="PANTHER" id="PTHR46424:SF1">
    <property type="entry name" value="UBX DOMAIN-CONTAINING PROTEIN 4"/>
    <property type="match status" value="1"/>
</dbReference>
<dbReference type="STRING" id="151549.A0A4C1UTL5"/>
<evidence type="ECO:0000313" key="5">
    <source>
        <dbReference type="Proteomes" id="UP000299102"/>
    </source>
</evidence>
<dbReference type="SMART" id="SM00166">
    <property type="entry name" value="UBX"/>
    <property type="match status" value="1"/>
</dbReference>
<dbReference type="GO" id="GO:0005783">
    <property type="term" value="C:endoplasmic reticulum"/>
    <property type="evidence" value="ECO:0007669"/>
    <property type="project" value="TreeGrafter"/>
</dbReference>
<accession>A0A4C1UTL5</accession>
<feature type="compositionally biased region" description="Low complexity" evidence="2">
    <location>
        <begin position="596"/>
        <end position="609"/>
    </location>
</feature>
<dbReference type="InterPro" id="IPR029071">
    <property type="entry name" value="Ubiquitin-like_domsf"/>
</dbReference>
<feature type="region of interest" description="Disordered" evidence="2">
    <location>
        <begin position="588"/>
        <end position="618"/>
    </location>
</feature>
<feature type="compositionally biased region" description="Polar residues" evidence="2">
    <location>
        <begin position="173"/>
        <end position="191"/>
    </location>
</feature>
<proteinExistence type="predicted"/>
<gene>
    <name evidence="4" type="primary">Ubxn4</name>
    <name evidence="4" type="ORF">EVAR_94651_1</name>
</gene>
<dbReference type="Proteomes" id="UP000299102">
    <property type="component" value="Unassembled WGS sequence"/>
</dbReference>
<dbReference type="SUPFAM" id="SSF54236">
    <property type="entry name" value="Ubiquitin-like"/>
    <property type="match status" value="1"/>
</dbReference>
<feature type="compositionally biased region" description="Basic and acidic residues" evidence="2">
    <location>
        <begin position="507"/>
        <end position="542"/>
    </location>
</feature>
<feature type="compositionally biased region" description="Polar residues" evidence="2">
    <location>
        <begin position="435"/>
        <end position="447"/>
    </location>
</feature>